<dbReference type="Pfam" id="PF11457">
    <property type="entry name" value="DUF3021"/>
    <property type="match status" value="1"/>
</dbReference>
<organism evidence="2 3">
    <name type="scientific">Streptococcus macacae NCTC 11558</name>
    <dbReference type="NCBI Taxonomy" id="764298"/>
    <lineage>
        <taxon>Bacteria</taxon>
        <taxon>Bacillati</taxon>
        <taxon>Bacillota</taxon>
        <taxon>Bacilli</taxon>
        <taxon>Lactobacillales</taxon>
        <taxon>Streptococcaceae</taxon>
        <taxon>Streptococcus</taxon>
    </lineage>
</organism>
<keyword evidence="1" id="KW-1133">Transmembrane helix</keyword>
<dbReference type="EMBL" id="AEUW02000001">
    <property type="protein sequence ID" value="EHJ51940.1"/>
    <property type="molecule type" value="Genomic_DNA"/>
</dbReference>
<gene>
    <name evidence="2" type="ORF">STRMA_1234</name>
</gene>
<dbReference type="AlphaFoldDB" id="G5JWT7"/>
<proteinExistence type="predicted"/>
<dbReference type="InterPro" id="IPR021560">
    <property type="entry name" value="DUF3021"/>
</dbReference>
<dbReference type="RefSeq" id="WP_003079342.1">
    <property type="nucleotide sequence ID" value="NZ_AEUW02000001.1"/>
</dbReference>
<keyword evidence="3" id="KW-1185">Reference proteome</keyword>
<comment type="caution">
    <text evidence="2">The sequence shown here is derived from an EMBL/GenBank/DDBJ whole genome shotgun (WGS) entry which is preliminary data.</text>
</comment>
<feature type="transmembrane region" description="Helical" evidence="1">
    <location>
        <begin position="94"/>
        <end position="115"/>
    </location>
</feature>
<name>G5JWT7_9STRE</name>
<feature type="transmembrane region" description="Helical" evidence="1">
    <location>
        <begin position="7"/>
        <end position="25"/>
    </location>
</feature>
<sequence>MKKIMNAILSGVRTGGLVYLLVLLFDVQKSSVSKSNIISVLIMSACIGVVNLIFESDRFSFLQLLIIHFLIILGLVSAMMIYNGWGYLLTLFRFWFDFILIYFIIWCFVRLDIYLKTQKINRALSHRQNNQE</sequence>
<feature type="transmembrane region" description="Helical" evidence="1">
    <location>
        <begin position="37"/>
        <end position="54"/>
    </location>
</feature>
<accession>G5JWT7</accession>
<protein>
    <recommendedName>
        <fullName evidence="4">PF11457 family protein</fullName>
    </recommendedName>
</protein>
<dbReference type="OrthoDB" id="2294032at2"/>
<evidence type="ECO:0000256" key="1">
    <source>
        <dbReference type="SAM" id="Phobius"/>
    </source>
</evidence>
<keyword evidence="1" id="KW-0812">Transmembrane</keyword>
<keyword evidence="1" id="KW-0472">Membrane</keyword>
<evidence type="ECO:0000313" key="2">
    <source>
        <dbReference type="EMBL" id="EHJ51940.1"/>
    </source>
</evidence>
<evidence type="ECO:0008006" key="4">
    <source>
        <dbReference type="Google" id="ProtNLM"/>
    </source>
</evidence>
<evidence type="ECO:0000313" key="3">
    <source>
        <dbReference type="Proteomes" id="UP000003573"/>
    </source>
</evidence>
<reference evidence="2 3" key="1">
    <citation type="journal article" date="2014" name="Int. J. Syst. Evol. Microbiol.">
        <title>Phylogenomics and the dynamic genome evolution of the genus Streptococcus.</title>
        <authorList>
            <consortium name="The Broad Institute Genome Sequencing Platform"/>
            <person name="Richards V.P."/>
            <person name="Palmer S.R."/>
            <person name="Pavinski Bitar P.D."/>
            <person name="Qin X."/>
            <person name="Weinstock G.M."/>
            <person name="Highlander S.K."/>
            <person name="Town C.D."/>
            <person name="Burne R.A."/>
            <person name="Stanhope M.J."/>
        </authorList>
    </citation>
    <scope>NUCLEOTIDE SEQUENCE [LARGE SCALE GENOMIC DNA]</scope>
    <source>
        <strain evidence="2 3">NCTC 11558</strain>
    </source>
</reference>
<dbReference type="STRING" id="764298.STRMA_1234"/>
<dbReference type="Proteomes" id="UP000003573">
    <property type="component" value="Unassembled WGS sequence"/>
</dbReference>
<feature type="transmembrane region" description="Helical" evidence="1">
    <location>
        <begin position="61"/>
        <end position="82"/>
    </location>
</feature>